<evidence type="ECO:0000259" key="3">
    <source>
        <dbReference type="Pfam" id="PF00685"/>
    </source>
</evidence>
<dbReference type="Gene3D" id="3.40.50.300">
    <property type="entry name" value="P-loop containing nucleotide triphosphate hydrolases"/>
    <property type="match status" value="1"/>
</dbReference>
<dbReference type="InterPro" id="IPR037359">
    <property type="entry name" value="NST/OST"/>
</dbReference>
<dbReference type="InterPro" id="IPR027417">
    <property type="entry name" value="P-loop_NTPase"/>
</dbReference>
<dbReference type="Pfam" id="PF00685">
    <property type="entry name" value="Sulfotransfer_1"/>
    <property type="match status" value="1"/>
</dbReference>
<dbReference type="PANTHER" id="PTHR10605">
    <property type="entry name" value="HEPARAN SULFATE SULFOTRANSFERASE"/>
    <property type="match status" value="1"/>
</dbReference>
<accession>A0ABS5QLK2</accession>
<keyword evidence="1" id="KW-0808">Transferase</keyword>
<keyword evidence="2" id="KW-0325">Glycoprotein</keyword>
<dbReference type="InterPro" id="IPR000863">
    <property type="entry name" value="Sulfotransferase_dom"/>
</dbReference>
<sequence length="299" mass="36132">MKEDFKLDFIGIGAHKAGTTWVVNMLKQHPEIFIPNIKEIQFFNDFSHFSKPSTKRYLKGNNYYKTFFKFANKKQKLGEFSVSYMNEQLVAERIYKHNSNIKIIVVLRNPIDRAYSAYFYLKEQLNNSEKSKTFEEAIEKNPIEYLERGKYYKYLSNYFSIFPKENIKILFFEDIKFKPEKVLKELCIFLNINNKFKFKNISKKSNSSKKRKNIFLSKILSFLFKTPDFLEKIKLRFITDFIGKLGIRKMLNKIREKNLQEYTYPEIDKNTKEKLKKYFIEDIENLEKFLNRDLSHWKK</sequence>
<dbReference type="Proteomes" id="UP000680365">
    <property type="component" value="Unassembled WGS sequence"/>
</dbReference>
<name>A0ABS5QLK2_9BACT</name>
<gene>
    <name evidence="4" type="ORF">VAMP_12n415</name>
</gene>
<protein>
    <submittedName>
        <fullName evidence="4">Sulfotransferase</fullName>
    </submittedName>
</protein>
<proteinExistence type="predicted"/>
<evidence type="ECO:0000256" key="2">
    <source>
        <dbReference type="ARBA" id="ARBA00023180"/>
    </source>
</evidence>
<dbReference type="SUPFAM" id="SSF52540">
    <property type="entry name" value="P-loop containing nucleoside triphosphate hydrolases"/>
    <property type="match status" value="1"/>
</dbReference>
<evidence type="ECO:0000256" key="1">
    <source>
        <dbReference type="ARBA" id="ARBA00022679"/>
    </source>
</evidence>
<feature type="domain" description="Sulfotransferase" evidence="3">
    <location>
        <begin position="8"/>
        <end position="216"/>
    </location>
</feature>
<comment type="caution">
    <text evidence="4">The sequence shown here is derived from an EMBL/GenBank/DDBJ whole genome shotgun (WGS) entry which is preliminary data.</text>
</comment>
<dbReference type="PANTHER" id="PTHR10605:SF56">
    <property type="entry name" value="BIFUNCTIONAL HEPARAN SULFATE N-DEACETYLASE_N-SULFOTRANSFERASE"/>
    <property type="match status" value="1"/>
</dbReference>
<keyword evidence="5" id="KW-1185">Reference proteome</keyword>
<dbReference type="EMBL" id="JAEDAM010000008">
    <property type="protein sequence ID" value="MBS8121658.1"/>
    <property type="molecule type" value="Genomic_DNA"/>
</dbReference>
<organism evidence="4 5">
    <name type="scientific">Candidatus Vampirococcus lugosii</name>
    <dbReference type="NCBI Taxonomy" id="2789015"/>
    <lineage>
        <taxon>Bacteria</taxon>
        <taxon>Candidatus Absconditibacteriota</taxon>
        <taxon>Vampirococcus</taxon>
    </lineage>
</organism>
<evidence type="ECO:0000313" key="4">
    <source>
        <dbReference type="EMBL" id="MBS8121658.1"/>
    </source>
</evidence>
<evidence type="ECO:0000313" key="5">
    <source>
        <dbReference type="Proteomes" id="UP000680365"/>
    </source>
</evidence>
<reference evidence="4 5" key="1">
    <citation type="journal article" date="2021" name="Nat. Commun.">
        <title>Reductive evolution and unique predatory mode in the CPR bacterium Vampirococcus lugosii.</title>
        <authorList>
            <person name="Moreira D."/>
            <person name="Zivanovic Y."/>
            <person name="Lopez-Archilla A.I."/>
            <person name="Iniesto M."/>
            <person name="Lopez-Garcia P."/>
        </authorList>
    </citation>
    <scope>NUCLEOTIDE SEQUENCE [LARGE SCALE GENOMIC DNA]</scope>
    <source>
        <strain evidence="4">Chiprana</strain>
    </source>
</reference>
<dbReference type="RefSeq" id="WP_213348405.1">
    <property type="nucleotide sequence ID" value="NZ_JAEDAM010000008.1"/>
</dbReference>